<dbReference type="EMBL" id="QJSQ01000026">
    <property type="protein sequence ID" value="PYE17222.1"/>
    <property type="molecule type" value="Genomic_DNA"/>
</dbReference>
<accession>A0A2V4TNQ5</accession>
<reference evidence="5 6" key="1">
    <citation type="submission" date="2018-06" db="EMBL/GenBank/DDBJ databases">
        <title>Genomic Encyclopedia of Type Strains, Phase IV (KMG-V): Genome sequencing to study the core and pangenomes of soil and plant-associated prokaryotes.</title>
        <authorList>
            <person name="Whitman W."/>
        </authorList>
    </citation>
    <scope>NUCLEOTIDE SEQUENCE [LARGE SCALE GENOMIC DNA]</scope>
    <source>
        <strain evidence="5 6">SRCL-318</strain>
    </source>
</reference>
<protein>
    <submittedName>
        <fullName evidence="5">Amino acid ABC transporter substrate-binding protein (PAAT family)</fullName>
    </submittedName>
</protein>
<evidence type="ECO:0000256" key="2">
    <source>
        <dbReference type="SAM" id="SignalP"/>
    </source>
</evidence>
<feature type="domain" description="Solute-binding protein family 3/N-terminal" evidence="3">
    <location>
        <begin position="41"/>
        <end position="267"/>
    </location>
</feature>
<dbReference type="GO" id="GO:0015276">
    <property type="term" value="F:ligand-gated monoatomic ion channel activity"/>
    <property type="evidence" value="ECO:0007669"/>
    <property type="project" value="InterPro"/>
</dbReference>
<evidence type="ECO:0000256" key="1">
    <source>
        <dbReference type="ARBA" id="ARBA00022729"/>
    </source>
</evidence>
<evidence type="ECO:0000313" key="6">
    <source>
        <dbReference type="Proteomes" id="UP000247772"/>
    </source>
</evidence>
<sequence>MNLFQHWKHHVCAAMMLTASLAASLPAHADDLLGRVRQHGELVVGTEMQFAPFDFLENGQQAGFNKDLFAAVGKIMGVKVRFIDLPWDSVLPGLDAKKFDMVAGPLTVTKARMERYAFTYPIADATDALLKRASDASIKQPSDIAGKVVGAQKSSAQNEQLKAYAATLKQAPDVREYVDNNQAYADLASGRLAAVANSLTNIAYVAKQRPAVFAVVQPAFGSKVYFAYCMRKDTDSQSLDDAFNAAISTLNKNGELAALQKKWFGVAVSLPMAVPTPNI</sequence>
<dbReference type="Gene3D" id="3.40.190.10">
    <property type="entry name" value="Periplasmic binding protein-like II"/>
    <property type="match status" value="2"/>
</dbReference>
<dbReference type="RefSeq" id="WP_110856806.1">
    <property type="nucleotide sequence ID" value="NZ_QJSQ01000026.1"/>
</dbReference>
<evidence type="ECO:0000259" key="4">
    <source>
        <dbReference type="SMART" id="SM00079"/>
    </source>
</evidence>
<dbReference type="PANTHER" id="PTHR35936:SF34">
    <property type="entry name" value="ABC TRANSPORTER EXTRACELLULAR-BINDING PROTEIN YCKB-RELATED"/>
    <property type="match status" value="1"/>
</dbReference>
<keyword evidence="1 2" id="KW-0732">Signal</keyword>
<name>A0A2V4TNQ5_9BURK</name>
<dbReference type="SUPFAM" id="SSF53850">
    <property type="entry name" value="Periplasmic binding protein-like II"/>
    <property type="match status" value="1"/>
</dbReference>
<evidence type="ECO:0000259" key="3">
    <source>
        <dbReference type="SMART" id="SM00062"/>
    </source>
</evidence>
<dbReference type="SMART" id="SM00079">
    <property type="entry name" value="PBPe"/>
    <property type="match status" value="1"/>
</dbReference>
<dbReference type="Pfam" id="PF00497">
    <property type="entry name" value="SBP_bac_3"/>
    <property type="match status" value="1"/>
</dbReference>
<feature type="chain" id="PRO_5016077493" evidence="2">
    <location>
        <begin position="30"/>
        <end position="279"/>
    </location>
</feature>
<dbReference type="AlphaFoldDB" id="A0A2V4TNQ5"/>
<dbReference type="Proteomes" id="UP000247772">
    <property type="component" value="Unassembled WGS sequence"/>
</dbReference>
<dbReference type="CDD" id="cd13625">
    <property type="entry name" value="PBP2_AA_binding_like_1"/>
    <property type="match status" value="1"/>
</dbReference>
<feature type="signal peptide" evidence="2">
    <location>
        <begin position="1"/>
        <end position="29"/>
    </location>
</feature>
<organism evidence="5 6">
    <name type="scientific">Paraburkholderia silvatlantica</name>
    <dbReference type="NCBI Taxonomy" id="321895"/>
    <lineage>
        <taxon>Bacteria</taxon>
        <taxon>Pseudomonadati</taxon>
        <taxon>Pseudomonadota</taxon>
        <taxon>Betaproteobacteria</taxon>
        <taxon>Burkholderiales</taxon>
        <taxon>Burkholderiaceae</taxon>
        <taxon>Paraburkholderia</taxon>
    </lineage>
</organism>
<dbReference type="InterPro" id="IPR001320">
    <property type="entry name" value="Iontro_rcpt_C"/>
</dbReference>
<dbReference type="SMART" id="SM00062">
    <property type="entry name" value="PBPb"/>
    <property type="match status" value="1"/>
</dbReference>
<gene>
    <name evidence="5" type="ORF">C7410_12631</name>
</gene>
<feature type="domain" description="Ionotropic glutamate receptor C-terminal" evidence="4">
    <location>
        <begin position="41"/>
        <end position="266"/>
    </location>
</feature>
<proteinExistence type="predicted"/>
<dbReference type="OrthoDB" id="368476at2"/>
<dbReference type="PANTHER" id="PTHR35936">
    <property type="entry name" value="MEMBRANE-BOUND LYTIC MUREIN TRANSGLYCOSYLASE F"/>
    <property type="match status" value="1"/>
</dbReference>
<evidence type="ECO:0000313" key="5">
    <source>
        <dbReference type="EMBL" id="PYE17222.1"/>
    </source>
</evidence>
<dbReference type="GO" id="GO:0016020">
    <property type="term" value="C:membrane"/>
    <property type="evidence" value="ECO:0007669"/>
    <property type="project" value="InterPro"/>
</dbReference>
<dbReference type="InterPro" id="IPR001638">
    <property type="entry name" value="Solute-binding_3/MltF_N"/>
</dbReference>
<comment type="caution">
    <text evidence="5">The sequence shown here is derived from an EMBL/GenBank/DDBJ whole genome shotgun (WGS) entry which is preliminary data.</text>
</comment>